<reference evidence="1" key="1">
    <citation type="journal article" date="2021" name="IMA Fungus">
        <title>Genomic characterization of three marine fungi, including Emericellopsis atlantica sp. nov. with signatures of a generalist lifestyle and marine biomass degradation.</title>
        <authorList>
            <person name="Hagestad O.C."/>
            <person name="Hou L."/>
            <person name="Andersen J.H."/>
            <person name="Hansen E.H."/>
            <person name="Altermark B."/>
            <person name="Li C."/>
            <person name="Kuhnert E."/>
            <person name="Cox R.J."/>
            <person name="Crous P.W."/>
            <person name="Spatafora J.W."/>
            <person name="Lail K."/>
            <person name="Amirebrahimi M."/>
            <person name="Lipzen A."/>
            <person name="Pangilinan J."/>
            <person name="Andreopoulos W."/>
            <person name="Hayes R.D."/>
            <person name="Ng V."/>
            <person name="Grigoriev I.V."/>
            <person name="Jackson S.A."/>
            <person name="Sutton T.D.S."/>
            <person name="Dobson A.D.W."/>
            <person name="Rama T."/>
        </authorList>
    </citation>
    <scope>NUCLEOTIDE SEQUENCE</scope>
    <source>
        <strain evidence="1">TS7</strain>
    </source>
</reference>
<sequence>MSLLLLLDSGGCACMHDEGSALCMRGRRPAQLKAAELVRTYATLSDSSCRTKPLVPALVPVRAPASNPVSRHSSLLCSAQARSCESVAFAPESGVIGAFTDPPSPSSSWRQNQALVEARVTDNLAKRGLDRAAVGAYLAFDVSAYRLTDYGRDIRSVTILDHHAIDHSSIFGLMCGSGIHGQGRTGVDSLQMNDACLLSGWYYRTASSCSHQGRQTDPLRAANWPAAHADFWKRPHACHTRRQRIE</sequence>
<dbReference type="AlphaFoldDB" id="A0A9P7ZNN7"/>
<dbReference type="RefSeq" id="XP_046118824.1">
    <property type="nucleotide sequence ID" value="XM_046260726.1"/>
</dbReference>
<evidence type="ECO:0000313" key="1">
    <source>
        <dbReference type="EMBL" id="KAG9254900.1"/>
    </source>
</evidence>
<dbReference type="EMBL" id="MU251252">
    <property type="protein sequence ID" value="KAG9254900.1"/>
    <property type="molecule type" value="Genomic_DNA"/>
</dbReference>
<protein>
    <submittedName>
        <fullName evidence="1">Uncharacterized protein</fullName>
    </submittedName>
</protein>
<dbReference type="GeneID" id="70291629"/>
<evidence type="ECO:0000313" key="2">
    <source>
        <dbReference type="Proteomes" id="UP000887229"/>
    </source>
</evidence>
<accession>A0A9P7ZNN7</accession>
<name>A0A9P7ZNN7_9HYPO</name>
<keyword evidence="2" id="KW-1185">Reference proteome</keyword>
<comment type="caution">
    <text evidence="1">The sequence shown here is derived from an EMBL/GenBank/DDBJ whole genome shotgun (WGS) entry which is preliminary data.</text>
</comment>
<dbReference type="Proteomes" id="UP000887229">
    <property type="component" value="Unassembled WGS sequence"/>
</dbReference>
<proteinExistence type="predicted"/>
<organism evidence="1 2">
    <name type="scientific">Emericellopsis atlantica</name>
    <dbReference type="NCBI Taxonomy" id="2614577"/>
    <lineage>
        <taxon>Eukaryota</taxon>
        <taxon>Fungi</taxon>
        <taxon>Dikarya</taxon>
        <taxon>Ascomycota</taxon>
        <taxon>Pezizomycotina</taxon>
        <taxon>Sordariomycetes</taxon>
        <taxon>Hypocreomycetidae</taxon>
        <taxon>Hypocreales</taxon>
        <taxon>Bionectriaceae</taxon>
        <taxon>Emericellopsis</taxon>
    </lineage>
</organism>
<gene>
    <name evidence="1" type="ORF">F5Z01DRAFT_58430</name>
</gene>